<dbReference type="Gene3D" id="2.130.10.10">
    <property type="entry name" value="YVTN repeat-like/Quinoprotein amine dehydrogenase"/>
    <property type="match status" value="1"/>
</dbReference>
<dbReference type="InterPro" id="IPR022052">
    <property type="entry name" value="Histone-bd_RBBP4-like_N"/>
</dbReference>
<dbReference type="PANTHER" id="PTHR22850">
    <property type="entry name" value="WD40 REPEAT FAMILY"/>
    <property type="match status" value="1"/>
</dbReference>
<comment type="caution">
    <text evidence="5">The sequence shown here is derived from an EMBL/GenBank/DDBJ whole genome shotgun (WGS) entry which is preliminary data.</text>
</comment>
<dbReference type="InterPro" id="IPR015943">
    <property type="entry name" value="WD40/YVTN_repeat-like_dom_sf"/>
</dbReference>
<keyword evidence="2" id="KW-0853">WD repeat</keyword>
<organism evidence="5 6">
    <name type="scientific">Ensete ventricosum</name>
    <name type="common">Abyssinian banana</name>
    <name type="synonym">Musa ensete</name>
    <dbReference type="NCBI Taxonomy" id="4639"/>
    <lineage>
        <taxon>Eukaryota</taxon>
        <taxon>Viridiplantae</taxon>
        <taxon>Streptophyta</taxon>
        <taxon>Embryophyta</taxon>
        <taxon>Tracheophyta</taxon>
        <taxon>Spermatophyta</taxon>
        <taxon>Magnoliopsida</taxon>
        <taxon>Liliopsida</taxon>
        <taxon>Zingiberales</taxon>
        <taxon>Musaceae</taxon>
        <taxon>Ensete</taxon>
    </lineage>
</organism>
<feature type="domain" description="Histone-binding protein RBBP4-like N-terminal" evidence="4">
    <location>
        <begin position="10"/>
        <end position="63"/>
    </location>
</feature>
<reference evidence="5 6" key="1">
    <citation type="journal article" date="2014" name="Agronomy (Basel)">
        <title>A Draft Genome Sequence for Ensete ventricosum, the Drought-Tolerant Tree Against Hunger.</title>
        <authorList>
            <person name="Harrison J."/>
            <person name="Moore K.A."/>
            <person name="Paszkiewicz K."/>
            <person name="Jones T."/>
            <person name="Grant M."/>
            <person name="Ambacheew D."/>
            <person name="Muzemil S."/>
            <person name="Studholme D.J."/>
        </authorList>
    </citation>
    <scope>NUCLEOTIDE SEQUENCE [LARGE SCALE GENOMIC DNA]</scope>
</reference>
<name>A0A426Y122_ENSVE</name>
<dbReference type="InterPro" id="IPR050459">
    <property type="entry name" value="WD_repeat_RBAP46/RBAP48/MSI1"/>
</dbReference>
<comment type="similarity">
    <text evidence="1">Belongs to the WD repeat RBAP46/RBAP48/MSI1 family.</text>
</comment>
<proteinExistence type="inferred from homology"/>
<keyword evidence="3" id="KW-0677">Repeat</keyword>
<dbReference type="Proteomes" id="UP000287651">
    <property type="component" value="Unassembled WGS sequence"/>
</dbReference>
<dbReference type="AlphaFoldDB" id="A0A426Y122"/>
<sequence>MTPISITVDERYAQWKSLVPVLHDWLFQPHLVWASLSCRWGPQLDQATYKNLQCLYLSEQASEPRFFSFNHYPALQCNASFLCCINEFCLWPLRLCLIHLPA</sequence>
<protein>
    <recommendedName>
        <fullName evidence="4">Histone-binding protein RBBP4-like N-terminal domain-containing protein</fullName>
    </recommendedName>
</protein>
<gene>
    <name evidence="5" type="ORF">B296_00055205</name>
</gene>
<evidence type="ECO:0000256" key="2">
    <source>
        <dbReference type="ARBA" id="ARBA00022574"/>
    </source>
</evidence>
<evidence type="ECO:0000256" key="3">
    <source>
        <dbReference type="ARBA" id="ARBA00022737"/>
    </source>
</evidence>
<evidence type="ECO:0000313" key="6">
    <source>
        <dbReference type="Proteomes" id="UP000287651"/>
    </source>
</evidence>
<accession>A0A426Y122</accession>
<dbReference type="Pfam" id="PF12265">
    <property type="entry name" value="CAF1C_H4-bd"/>
    <property type="match status" value="1"/>
</dbReference>
<evidence type="ECO:0000259" key="4">
    <source>
        <dbReference type="Pfam" id="PF12265"/>
    </source>
</evidence>
<evidence type="ECO:0000313" key="5">
    <source>
        <dbReference type="EMBL" id="RRT45330.1"/>
    </source>
</evidence>
<dbReference type="EMBL" id="AMZH03015907">
    <property type="protein sequence ID" value="RRT45330.1"/>
    <property type="molecule type" value="Genomic_DNA"/>
</dbReference>
<evidence type="ECO:0000256" key="1">
    <source>
        <dbReference type="ARBA" id="ARBA00009341"/>
    </source>
</evidence>